<dbReference type="PANTHER" id="PTHR11766:SF0">
    <property type="entry name" value="TYROSINE--TRNA LIGASE, MITOCHONDRIAL"/>
    <property type="match status" value="1"/>
</dbReference>
<dbReference type="EC" id="6.1.1.1" evidence="13"/>
<keyword evidence="14" id="KW-0175">Coiled coil</keyword>
<dbReference type="GO" id="GO:0005829">
    <property type="term" value="C:cytosol"/>
    <property type="evidence" value="ECO:0000318"/>
    <property type="project" value="GO_Central"/>
</dbReference>
<dbReference type="Gene3D" id="1.10.240.10">
    <property type="entry name" value="Tyrosyl-Transfer RNA Synthetase"/>
    <property type="match status" value="1"/>
</dbReference>
<dbReference type="GO" id="GO:0070184">
    <property type="term" value="P:mitochondrial tyrosyl-tRNA aminoacylation"/>
    <property type="evidence" value="ECO:0007669"/>
    <property type="project" value="Ensembl"/>
</dbReference>
<dbReference type="GO" id="GO:0005759">
    <property type="term" value="C:mitochondrial matrix"/>
    <property type="evidence" value="ECO:0007669"/>
    <property type="project" value="UniProtKB-SubCell"/>
</dbReference>
<dbReference type="PRINTS" id="PR01040">
    <property type="entry name" value="TRNASYNTHTYR"/>
</dbReference>
<keyword evidence="9" id="KW-0809">Transit peptide</keyword>
<keyword evidence="8 13" id="KW-0648">Protein biosynthesis</keyword>
<keyword evidence="7 13" id="KW-0067">ATP-binding</keyword>
<dbReference type="InterPro" id="IPR024088">
    <property type="entry name" value="Tyr-tRNA-ligase_bac-type"/>
</dbReference>
<protein>
    <recommendedName>
        <fullName evidence="13">Tyrosine--tRNA ligase</fullName>
        <ecNumber evidence="13">6.1.1.1</ecNumber>
    </recommendedName>
    <alternativeName>
        <fullName evidence="13">Tyrosyl-tRNA synthetase</fullName>
    </alternativeName>
</protein>
<keyword evidence="6 13" id="KW-0547">Nucleotide-binding</keyword>
<evidence type="ECO:0000256" key="8">
    <source>
        <dbReference type="ARBA" id="ARBA00022917"/>
    </source>
</evidence>
<reference evidence="15 16" key="1">
    <citation type="journal article" date="2009" name="Science">
        <title>Genome sequence, comparative analysis, and population genetics of the domestic horse.</title>
        <authorList>
            <consortium name="Broad Institute Genome Sequencing Platform"/>
            <consortium name="Broad Institute Whole Genome Assembly Team"/>
            <person name="Wade C.M."/>
            <person name="Giulotto E."/>
            <person name="Sigurdsson S."/>
            <person name="Zoli M."/>
            <person name="Gnerre S."/>
            <person name="Imsland F."/>
            <person name="Lear T.L."/>
            <person name="Adelson D.L."/>
            <person name="Bailey E."/>
            <person name="Bellone R.R."/>
            <person name="Bloecker H."/>
            <person name="Distl O."/>
            <person name="Edgar R.C."/>
            <person name="Garber M."/>
            <person name="Leeb T."/>
            <person name="Mauceli E."/>
            <person name="MacLeod J.N."/>
            <person name="Penedo M.C.T."/>
            <person name="Raison J.M."/>
            <person name="Sharpe T."/>
            <person name="Vogel J."/>
            <person name="Andersson L."/>
            <person name="Antczak D.F."/>
            <person name="Biagi T."/>
            <person name="Binns M.M."/>
            <person name="Chowdhary B.P."/>
            <person name="Coleman S.J."/>
            <person name="Della Valle G."/>
            <person name="Fryc S."/>
            <person name="Guerin G."/>
            <person name="Hasegawa T."/>
            <person name="Hill E.W."/>
            <person name="Jurka J."/>
            <person name="Kiialainen A."/>
            <person name="Lindgren G."/>
            <person name="Liu J."/>
            <person name="Magnani E."/>
            <person name="Mickelson J.R."/>
            <person name="Murray J."/>
            <person name="Nergadze S.G."/>
            <person name="Onofrio R."/>
            <person name="Pedroni S."/>
            <person name="Piras M.F."/>
            <person name="Raudsepp T."/>
            <person name="Rocchi M."/>
            <person name="Roeed K.H."/>
            <person name="Ryder O.A."/>
            <person name="Searle S."/>
            <person name="Skow L."/>
            <person name="Swinburne J.E."/>
            <person name="Syvaenen A.C."/>
            <person name="Tozaki T."/>
            <person name="Valberg S.J."/>
            <person name="Vaudin M."/>
            <person name="White J.R."/>
            <person name="Zody M.C."/>
            <person name="Lander E.S."/>
            <person name="Lindblad-Toh K."/>
        </authorList>
    </citation>
    <scope>NUCLEOTIDE SEQUENCE [LARGE SCALE GENOMIC DNA]</scope>
    <source>
        <strain evidence="15 16">Thoroughbred</strain>
    </source>
</reference>
<dbReference type="InterPro" id="IPR002305">
    <property type="entry name" value="aa-tRNA-synth_Ic"/>
</dbReference>
<evidence type="ECO:0000256" key="11">
    <source>
        <dbReference type="ARBA" id="ARBA00023146"/>
    </source>
</evidence>
<name>A0A9L0QZW0_HORSE</name>
<dbReference type="FunFam" id="1.10.240.10:FF:000001">
    <property type="entry name" value="Tyrosine--tRNA ligase"/>
    <property type="match status" value="1"/>
</dbReference>
<dbReference type="GO" id="GO:0042803">
    <property type="term" value="F:protein homodimerization activity"/>
    <property type="evidence" value="ECO:0007669"/>
    <property type="project" value="Ensembl"/>
</dbReference>
<evidence type="ECO:0000256" key="2">
    <source>
        <dbReference type="ARBA" id="ARBA00004305"/>
    </source>
</evidence>
<evidence type="ECO:0000256" key="10">
    <source>
        <dbReference type="ARBA" id="ARBA00023128"/>
    </source>
</evidence>
<comment type="subcellular location">
    <subcellularLocation>
        <location evidence="2">Mitochondrion matrix</location>
    </subcellularLocation>
</comment>
<evidence type="ECO:0000256" key="4">
    <source>
        <dbReference type="ARBA" id="ARBA00011738"/>
    </source>
</evidence>
<dbReference type="SUPFAM" id="SSF55174">
    <property type="entry name" value="Alpha-L RNA-binding motif"/>
    <property type="match status" value="1"/>
</dbReference>
<comment type="similarity">
    <text evidence="3 13">Belongs to the class-I aminoacyl-tRNA synthetase family.</text>
</comment>
<organism evidence="15 16">
    <name type="scientific">Equus caballus</name>
    <name type="common">Horse</name>
    <dbReference type="NCBI Taxonomy" id="9796"/>
    <lineage>
        <taxon>Eukaryota</taxon>
        <taxon>Metazoa</taxon>
        <taxon>Chordata</taxon>
        <taxon>Craniata</taxon>
        <taxon>Vertebrata</taxon>
        <taxon>Euteleostomi</taxon>
        <taxon>Mammalia</taxon>
        <taxon>Eutheria</taxon>
        <taxon>Laurasiatheria</taxon>
        <taxon>Perissodactyla</taxon>
        <taxon>Equidae</taxon>
        <taxon>Equus</taxon>
    </lineage>
</organism>
<sequence>MAAPMLRCTSWVRWCGTPGLSGVLLLGLRAAHSGAQGLLAAQKARGLFKEFFPDRGTKIELPELFDRRTAGHLPQTIYCGFDPTADSLHVGHLLTLLGLFHFQRAGHNVIALVGGATARLGDPSGRTKEREALDAERVQSNARALRRELETLAAHHQQLFTNGRTWGSFTVLDNSSWYQQQHLVDFLAAVGGHFRMGTLLSRQSVQTRLKSPEGMSLAEFLYQVLQAYDFYYLFQRYGCRVQLGGSDQLGNIMSGYEFIHKLTGEDVFGITVPLITSTTGAKLGKSAGNAVWLNRDKTSPFELYQFFVRQQDDSVERCTPGVFDDAGLGSDGSRTEIDHIMQQHVKEPEKWGPQKRLAAEVTKLVHGQEGLDSAKRCTQALYHSSIDALEVMSDQELKELFKEASFSELVLDPGTSVLDTCRKANAIPDGPRGYRMITEGGVSINHRQVTNPESVLVVGQHILKNGLSLLKIGKRNFYIIKWLQL</sequence>
<gene>
    <name evidence="15" type="primary">YARS2</name>
</gene>
<dbReference type="Gene3D" id="3.10.290.10">
    <property type="entry name" value="RNA-binding S4 domain"/>
    <property type="match status" value="1"/>
</dbReference>
<evidence type="ECO:0000313" key="15">
    <source>
        <dbReference type="Ensembl" id="ENSECAP00000057268.1"/>
    </source>
</evidence>
<keyword evidence="5 13" id="KW-0436">Ligase</keyword>
<evidence type="ECO:0000256" key="14">
    <source>
        <dbReference type="SAM" id="Coils"/>
    </source>
</evidence>
<dbReference type="GO" id="GO:0004831">
    <property type="term" value="F:tyrosine-tRNA ligase activity"/>
    <property type="evidence" value="ECO:0000318"/>
    <property type="project" value="GO_Central"/>
</dbReference>
<dbReference type="InterPro" id="IPR014729">
    <property type="entry name" value="Rossmann-like_a/b/a_fold"/>
</dbReference>
<dbReference type="AlphaFoldDB" id="A0A9L0QZW0"/>
<dbReference type="PANTHER" id="PTHR11766">
    <property type="entry name" value="TYROSYL-TRNA SYNTHETASE"/>
    <property type="match status" value="1"/>
</dbReference>
<dbReference type="GO" id="GO:0072545">
    <property type="term" value="F:L-tyrosine binding"/>
    <property type="evidence" value="ECO:0007669"/>
    <property type="project" value="Ensembl"/>
</dbReference>
<dbReference type="Ensembl" id="ENSECAT00000099205.1">
    <property type="protein sequence ID" value="ENSECAP00000057268.1"/>
    <property type="gene ID" value="ENSECAG00000011140.4"/>
</dbReference>
<dbReference type="Pfam" id="PF00579">
    <property type="entry name" value="tRNA-synt_1b"/>
    <property type="match status" value="1"/>
</dbReference>
<dbReference type="Proteomes" id="UP000002281">
    <property type="component" value="Chromosome 6"/>
</dbReference>
<dbReference type="PROSITE" id="PS00178">
    <property type="entry name" value="AA_TRNA_LIGASE_I"/>
    <property type="match status" value="1"/>
</dbReference>
<evidence type="ECO:0000256" key="13">
    <source>
        <dbReference type="RuleBase" id="RU361234"/>
    </source>
</evidence>
<keyword evidence="10" id="KW-0496">Mitochondrion</keyword>
<dbReference type="GO" id="GO:0043039">
    <property type="term" value="P:tRNA aminoacylation"/>
    <property type="evidence" value="ECO:0000318"/>
    <property type="project" value="GO_Central"/>
</dbReference>
<dbReference type="InterPro" id="IPR036986">
    <property type="entry name" value="S4_RNA-bd_sf"/>
</dbReference>
<evidence type="ECO:0000256" key="9">
    <source>
        <dbReference type="ARBA" id="ARBA00022946"/>
    </source>
</evidence>
<dbReference type="NCBIfam" id="TIGR00234">
    <property type="entry name" value="tyrS"/>
    <property type="match status" value="1"/>
</dbReference>
<dbReference type="InterPro" id="IPR002307">
    <property type="entry name" value="Tyr-tRNA-ligase"/>
</dbReference>
<dbReference type="GO" id="GO:0005524">
    <property type="term" value="F:ATP binding"/>
    <property type="evidence" value="ECO:0007669"/>
    <property type="project" value="UniProtKB-KW"/>
</dbReference>
<keyword evidence="16" id="KW-1185">Reference proteome</keyword>
<evidence type="ECO:0000256" key="1">
    <source>
        <dbReference type="ARBA" id="ARBA00002025"/>
    </source>
</evidence>
<dbReference type="SUPFAM" id="SSF52374">
    <property type="entry name" value="Nucleotidylyl transferase"/>
    <property type="match status" value="1"/>
</dbReference>
<dbReference type="GO" id="GO:0016604">
    <property type="term" value="C:nuclear body"/>
    <property type="evidence" value="ECO:0007669"/>
    <property type="project" value="Ensembl"/>
</dbReference>
<proteinExistence type="inferred from homology"/>
<dbReference type="Gene3D" id="3.40.50.620">
    <property type="entry name" value="HUPs"/>
    <property type="match status" value="1"/>
</dbReference>
<evidence type="ECO:0000256" key="6">
    <source>
        <dbReference type="ARBA" id="ARBA00022741"/>
    </source>
</evidence>
<dbReference type="CDD" id="cd00805">
    <property type="entry name" value="TyrRS_core"/>
    <property type="match status" value="1"/>
</dbReference>
<feature type="coiled-coil region" evidence="14">
    <location>
        <begin position="128"/>
        <end position="155"/>
    </location>
</feature>
<evidence type="ECO:0000256" key="3">
    <source>
        <dbReference type="ARBA" id="ARBA00005594"/>
    </source>
</evidence>
<reference evidence="15" key="3">
    <citation type="submission" date="2025-09" db="UniProtKB">
        <authorList>
            <consortium name="Ensembl"/>
        </authorList>
    </citation>
    <scope>IDENTIFICATION</scope>
    <source>
        <strain evidence="15">Thoroughbred</strain>
    </source>
</reference>
<dbReference type="FunFam" id="3.40.50.620:FF:000107">
    <property type="entry name" value="Tyrosine--tRNA ligase"/>
    <property type="match status" value="1"/>
</dbReference>
<evidence type="ECO:0000256" key="12">
    <source>
        <dbReference type="ARBA" id="ARBA00048248"/>
    </source>
</evidence>
<evidence type="ECO:0000256" key="7">
    <source>
        <dbReference type="ARBA" id="ARBA00022840"/>
    </source>
</evidence>
<comment type="catalytic activity">
    <reaction evidence="12 13">
        <text>tRNA(Tyr) + L-tyrosine + ATP = L-tyrosyl-tRNA(Tyr) + AMP + diphosphate + H(+)</text>
        <dbReference type="Rhea" id="RHEA:10220"/>
        <dbReference type="Rhea" id="RHEA-COMP:9706"/>
        <dbReference type="Rhea" id="RHEA-COMP:9707"/>
        <dbReference type="ChEBI" id="CHEBI:15378"/>
        <dbReference type="ChEBI" id="CHEBI:30616"/>
        <dbReference type="ChEBI" id="CHEBI:33019"/>
        <dbReference type="ChEBI" id="CHEBI:58315"/>
        <dbReference type="ChEBI" id="CHEBI:78442"/>
        <dbReference type="ChEBI" id="CHEBI:78536"/>
        <dbReference type="ChEBI" id="CHEBI:456215"/>
        <dbReference type="EC" id="6.1.1.1"/>
    </reaction>
</comment>
<evidence type="ECO:0000256" key="5">
    <source>
        <dbReference type="ARBA" id="ARBA00022598"/>
    </source>
</evidence>
<dbReference type="InterPro" id="IPR001412">
    <property type="entry name" value="aa-tRNA-synth_I_CS"/>
</dbReference>
<comment type="function">
    <text evidence="1">Catalyzes the attachment of tyrosine to tRNA(Tyr) in a two-step reaction: tyrosine is first activated by ATP to form Tyr-AMP and then transferred to the acceptor end of tRNA(Tyr).</text>
</comment>
<dbReference type="FunFam" id="3.10.290.10:FF:000017">
    <property type="entry name" value="Tyrosine--tRNA ligase"/>
    <property type="match status" value="1"/>
</dbReference>
<evidence type="ECO:0000313" key="16">
    <source>
        <dbReference type="Proteomes" id="UP000002281"/>
    </source>
</evidence>
<keyword evidence="11 13" id="KW-0030">Aminoacyl-tRNA synthetase</keyword>
<dbReference type="GeneTree" id="ENSGT00390000013709"/>
<comment type="subunit">
    <text evidence="4">Homodimer.</text>
</comment>
<accession>A0A9L0QZW0</accession>
<reference evidence="15" key="2">
    <citation type="submission" date="2025-08" db="UniProtKB">
        <authorList>
            <consortium name="Ensembl"/>
        </authorList>
    </citation>
    <scope>IDENTIFICATION</scope>
    <source>
        <strain evidence="15">Thoroughbred</strain>
    </source>
</reference>
<dbReference type="GO" id="GO:0000049">
    <property type="term" value="F:tRNA binding"/>
    <property type="evidence" value="ECO:0007669"/>
    <property type="project" value="Ensembl"/>
</dbReference>
<dbReference type="GO" id="GO:0005739">
    <property type="term" value="C:mitochondrion"/>
    <property type="evidence" value="ECO:0000318"/>
    <property type="project" value="GO_Central"/>
</dbReference>